<protein>
    <submittedName>
        <fullName evidence="2">Uncharacterized protein</fullName>
    </submittedName>
</protein>
<evidence type="ECO:0000256" key="1">
    <source>
        <dbReference type="SAM" id="MobiDB-lite"/>
    </source>
</evidence>
<keyword evidence="3" id="KW-1185">Reference proteome</keyword>
<reference evidence="2 3" key="1">
    <citation type="submission" date="2017-01" db="EMBL/GenBank/DDBJ databases">
        <authorList>
            <person name="Mah S.A."/>
            <person name="Swanson W.J."/>
            <person name="Moy G.W."/>
            <person name="Vacquier V.D."/>
        </authorList>
    </citation>
    <scope>NUCLEOTIDE SEQUENCE [LARGE SCALE GENOMIC DNA]</scope>
    <source>
        <strain evidence="2 3">DCY110</strain>
    </source>
</reference>
<dbReference type="EMBL" id="CP019236">
    <property type="protein sequence ID" value="APW38073.1"/>
    <property type="molecule type" value="Genomic_DNA"/>
</dbReference>
<name>A0A1P8JWF3_9BURK</name>
<proteinExistence type="predicted"/>
<accession>A0A1P8JWF3</accession>
<feature type="compositionally biased region" description="Low complexity" evidence="1">
    <location>
        <begin position="15"/>
        <end position="29"/>
    </location>
</feature>
<dbReference type="STRING" id="1842727.RD110_13440"/>
<sequence length="176" mass="18307">MTTASTTPTLALEGSAAPSAATPAVTRASTPKKNKAAAAPAKKTVVKAKPVKKTPAKPLKAAKPVKAAAKPKPAEKSAKPAPLKKPAAAKAEKHDKQDKPRKPKLVRDSFTIPKAEYLVLEALKQRAMQLAHPAKKSELLRAGIKALAAMADADLRNALQAVPAIKTGRPAAEKAD</sequence>
<feature type="compositionally biased region" description="Basic residues" evidence="1">
    <location>
        <begin position="44"/>
        <end position="55"/>
    </location>
</feature>
<organism evidence="2 3">
    <name type="scientific">Rhodoferax koreensis</name>
    <dbReference type="NCBI Taxonomy" id="1842727"/>
    <lineage>
        <taxon>Bacteria</taxon>
        <taxon>Pseudomonadati</taxon>
        <taxon>Pseudomonadota</taxon>
        <taxon>Betaproteobacteria</taxon>
        <taxon>Burkholderiales</taxon>
        <taxon>Comamonadaceae</taxon>
        <taxon>Rhodoferax</taxon>
    </lineage>
</organism>
<dbReference type="KEGG" id="rhy:RD110_13440"/>
<evidence type="ECO:0000313" key="2">
    <source>
        <dbReference type="EMBL" id="APW38073.1"/>
    </source>
</evidence>
<dbReference type="OrthoDB" id="9182647at2"/>
<gene>
    <name evidence="2" type="ORF">RD110_13440</name>
</gene>
<evidence type="ECO:0000313" key="3">
    <source>
        <dbReference type="Proteomes" id="UP000186609"/>
    </source>
</evidence>
<feature type="compositionally biased region" description="Low complexity" evidence="1">
    <location>
        <begin position="79"/>
        <end position="89"/>
    </location>
</feature>
<dbReference type="Proteomes" id="UP000186609">
    <property type="component" value="Chromosome"/>
</dbReference>
<feature type="compositionally biased region" description="Basic and acidic residues" evidence="1">
    <location>
        <begin position="90"/>
        <end position="100"/>
    </location>
</feature>
<dbReference type="AlphaFoldDB" id="A0A1P8JWF3"/>
<dbReference type="RefSeq" id="WP_076199952.1">
    <property type="nucleotide sequence ID" value="NZ_CP019236.1"/>
</dbReference>
<feature type="region of interest" description="Disordered" evidence="1">
    <location>
        <begin position="1"/>
        <end position="107"/>
    </location>
</feature>
<feature type="compositionally biased region" description="Low complexity" evidence="1">
    <location>
        <begin position="56"/>
        <end position="71"/>
    </location>
</feature>